<dbReference type="InterPro" id="IPR013083">
    <property type="entry name" value="Znf_RING/FYVE/PHD"/>
</dbReference>
<dbReference type="EMBL" id="HBKN01052071">
    <property type="protein sequence ID" value="CAE2342781.1"/>
    <property type="molecule type" value="Transcribed_RNA"/>
</dbReference>
<feature type="compositionally biased region" description="Polar residues" evidence="6">
    <location>
        <begin position="67"/>
        <end position="81"/>
    </location>
</feature>
<dbReference type="Gene3D" id="2.20.70.10">
    <property type="match status" value="2"/>
</dbReference>
<dbReference type="SMART" id="SM00456">
    <property type="entry name" value="WW"/>
    <property type="match status" value="2"/>
</dbReference>
<dbReference type="GO" id="GO:0008270">
    <property type="term" value="F:zinc ion binding"/>
    <property type="evidence" value="ECO:0007669"/>
    <property type="project" value="UniProtKB-KW"/>
</dbReference>
<proteinExistence type="predicted"/>
<organism evidence="9">
    <name type="scientific">Guillardia theta</name>
    <name type="common">Cryptophyte</name>
    <name type="synonym">Cryptomonas phi</name>
    <dbReference type="NCBI Taxonomy" id="55529"/>
    <lineage>
        <taxon>Eukaryota</taxon>
        <taxon>Cryptophyceae</taxon>
        <taxon>Pyrenomonadales</taxon>
        <taxon>Geminigeraceae</taxon>
        <taxon>Guillardia</taxon>
    </lineage>
</organism>
<sequence>MSQSQIKVKCPGCSTMLALPQGTTKFKCALCSTVAMIPESVSVTPSRPADMSPYGGDSRQYFGDPGLQSSSWSDSRHSTGSAGFGPPGYSPTFQDSASLALSMQPILPPGEIEQPVWMDQEGITNCSLCSSEFSVVKRKHHCRCCGAVVCGPCSSNNMVIPGINKDKSRVCSLCSKHLTDQPNHSGCVMRSCMNLSATGAAPAALALACKSIADEAQAGSAQFEQEGVLEKVLTNLLPFTRGVDAQIQRQAIRAMSNLVLKEKHRSKTMEAGIVPIFVDLLASHDDILRLQAARGILGLSNEEVVRQALVELRGVNTIINILPAESDEGQAVMVSILEALANGGSQYRVLIRENHGIFTLAACLTTKNQTILEKATNILALMVSEHQSRRAIFESGAVTALFTVLQTFGGKILLNALKVVSVTTTDPNVCQQLPDKHVAVLSHHLDDLSHVHILQMVCSTIRNVSTADERFARTLAMAGAVPKLLNVLQRSGPEGWAAIRTDALNFFLSACTVDAVRDALVQGSGVGVLASIAANPSSHISEIEVCLTLLSTLTSFSAECRRSLFEIGGTSLMLECIKLQPSAPVKGDPTLGISSEEQKLLMISAKLGPALQVLANLCEDQPIWDVISDARGEVDVLAHAGSKDPSISLAALRCLISLSRSSDRRSREFLLRSDTLPHLVGHLSSKDESVAEMAAEIISELCTDRRCRDELLRQDAVSKLLRMISSSRNDALRSKAVIAIGGMCGDDRFWEIITRSNGLTMLVELLFNPNSASSLKLNVCNALSDLVMDRNHALSFQRAGGAHALTSVLSVQDKDAAAAAAYAIGNLAKAVDAANVQIDDTTIRKLIMMLAEPGASSSMHAISILCDCEQVRQRFLQNGVEAALVNTSKCHSDPSTRQQAVQVLVKVLKEGNDGGQRLVELGGVSMLLGMASSGRVEDKESALEQLEQISNNQSGLSSFEGQERDLLPTLVQSMQSNLSAVRIRAISVLANVTRDEKIAPIAVGAGAVSAMLQHHDRKNVQELDGVVNVLRNLAWLDTLHEMIVETSFLPNLVSLLSSTRTQTQEAAAAVVTEFSNRRHLLIHLINSAALMPIVSLLSRGNGKLVEKAMKTLSNLVYLPDASSELQKAGKLDVVVPHLSMGSSSTQMNAVLTIGGIVSTIGERARFLSNGAVERIATMLSMNQFKSEGILYTLGELCEEKSICEALGRQDSPWKQARDWMVQSVAAPHSDLDLRRRCAFVLRRLAKIPNTSVKIALVESGASDAAMQLLLEQDDGVLCADLSATLYDLATCPQGLDRVCTKTNISMVVGLADHAHEPTRAYGVRLVALVVARGGLKQILEAKGEETIRIIGMLAATHASEMSFVSKARMNMQGLGFMPTSDVVVPKMVNEKVTPKAVPVPDYPYENALPVVAHQAEVLSPKTVQTPSNSTQNHRAVEHAATPEVQKSRPNDNHQQSVNSHTAVAREEIIEPSVAAERELPPGWGTAKDKSSGRVYYYNKALKITQWEFPEIISDDPLPPPPMVKEVKEPPASSPPAVAQQPRAVNDTQPASLPAVHPVAQSVAQPQPKVVASPAPTIPMTEPVAQTLPVNPAMTTAAPPRYENVKGPLPVGWEERSTADGRMYFIDHNSKTTTWIDPRDSQQKDSLASKQILPQPAASRETVQDSSPGSAGAQSLTSNSTLVAESLGASALETDLTLRKEEVSASPSPASTVTGAPPLSVCNSEVSLSEHVEMLANESVPSREVEEQPNRSESHESQALAPPLSPVSSSAPPIPTDPETHQDDEDEDASSAPPE</sequence>
<feature type="region of interest" description="Disordered" evidence="6">
    <location>
        <begin position="1697"/>
        <end position="1794"/>
    </location>
</feature>
<dbReference type="Gene3D" id="3.30.40.10">
    <property type="entry name" value="Zinc/RING finger domain, C3HC4 (zinc finger)"/>
    <property type="match status" value="1"/>
</dbReference>
<feature type="compositionally biased region" description="Polar residues" evidence="6">
    <location>
        <begin position="1704"/>
        <end position="1713"/>
    </location>
</feature>
<dbReference type="InterPro" id="IPR000306">
    <property type="entry name" value="Znf_FYVE"/>
</dbReference>
<feature type="domain" description="FYVE-type" evidence="8">
    <location>
        <begin position="120"/>
        <end position="179"/>
    </location>
</feature>
<dbReference type="InterPro" id="IPR011011">
    <property type="entry name" value="Znf_FYVE_PHD"/>
</dbReference>
<dbReference type="PANTHER" id="PTHR46241:SF1">
    <property type="entry name" value="OUTER DYNEIN ARM-DOCKING COMPLEX SUBUNIT 2"/>
    <property type="match status" value="1"/>
</dbReference>
<dbReference type="SUPFAM" id="SSF48371">
    <property type="entry name" value="ARM repeat"/>
    <property type="match status" value="3"/>
</dbReference>
<dbReference type="SMART" id="SM00185">
    <property type="entry name" value="ARM"/>
    <property type="match status" value="12"/>
</dbReference>
<dbReference type="Pfam" id="PF00397">
    <property type="entry name" value="WW"/>
    <property type="match status" value="2"/>
</dbReference>
<dbReference type="InterPro" id="IPR001202">
    <property type="entry name" value="WW_dom"/>
</dbReference>
<dbReference type="InterPro" id="IPR005735">
    <property type="entry name" value="Znf_LSD1"/>
</dbReference>
<dbReference type="CDD" id="cd00201">
    <property type="entry name" value="WW"/>
    <property type="match status" value="2"/>
</dbReference>
<keyword evidence="1" id="KW-0479">Metal-binding</keyword>
<dbReference type="FunFam" id="2.20.70.10:FF:000017">
    <property type="entry name" value="E3 ubiquitin-protein ligase"/>
    <property type="match status" value="1"/>
</dbReference>
<evidence type="ECO:0000256" key="5">
    <source>
        <dbReference type="PROSITE-ProRule" id="PRU00259"/>
    </source>
</evidence>
<feature type="compositionally biased region" description="Low complexity" evidence="6">
    <location>
        <begin position="1756"/>
        <end position="1770"/>
    </location>
</feature>
<dbReference type="NCBIfam" id="TIGR01053">
    <property type="entry name" value="LSD1"/>
    <property type="match status" value="1"/>
</dbReference>
<accession>A0A7S4PRU3</accession>
<evidence type="ECO:0008006" key="10">
    <source>
        <dbReference type="Google" id="ProtNLM"/>
    </source>
</evidence>
<feature type="compositionally biased region" description="Polar residues" evidence="6">
    <location>
        <begin position="1422"/>
        <end position="1433"/>
    </location>
</feature>
<feature type="repeat" description="ARM" evidence="5">
    <location>
        <begin position="757"/>
        <end position="801"/>
    </location>
</feature>
<dbReference type="SMART" id="SM00064">
    <property type="entry name" value="FYVE"/>
    <property type="match status" value="1"/>
</dbReference>
<dbReference type="PANTHER" id="PTHR46241">
    <property type="entry name" value="ARMADILLO REPEAT-CONTAINING PROTEIN 4 ARMC4"/>
    <property type="match status" value="1"/>
</dbReference>
<protein>
    <recommendedName>
        <fullName evidence="10">HECT-type E3 ubiquitin transferase</fullName>
    </recommendedName>
</protein>
<evidence type="ECO:0000259" key="8">
    <source>
        <dbReference type="PROSITE" id="PS50178"/>
    </source>
</evidence>
<feature type="domain" description="WW" evidence="7">
    <location>
        <begin position="1606"/>
        <end position="1639"/>
    </location>
</feature>
<feature type="compositionally biased region" description="Polar residues" evidence="6">
    <location>
        <begin position="1663"/>
        <end position="1677"/>
    </location>
</feature>
<dbReference type="InterPro" id="IPR000225">
    <property type="entry name" value="Armadillo"/>
</dbReference>
<evidence type="ECO:0000256" key="3">
    <source>
        <dbReference type="ARBA" id="ARBA00022833"/>
    </source>
</evidence>
<dbReference type="Pfam" id="PF01363">
    <property type="entry name" value="FYVE"/>
    <property type="match status" value="1"/>
</dbReference>
<evidence type="ECO:0000256" key="4">
    <source>
        <dbReference type="PROSITE-ProRule" id="PRU00091"/>
    </source>
</evidence>
<dbReference type="Pfam" id="PF06943">
    <property type="entry name" value="zf-LSD1"/>
    <property type="match status" value="1"/>
</dbReference>
<dbReference type="InterPro" id="IPR016024">
    <property type="entry name" value="ARM-type_fold"/>
</dbReference>
<keyword evidence="2 4" id="KW-0863">Zinc-finger</keyword>
<dbReference type="PROSITE" id="PS50020">
    <property type="entry name" value="WW_DOMAIN_2"/>
    <property type="match status" value="2"/>
</dbReference>
<dbReference type="PROSITE" id="PS01159">
    <property type="entry name" value="WW_DOMAIN_1"/>
    <property type="match status" value="2"/>
</dbReference>
<evidence type="ECO:0000313" key="9">
    <source>
        <dbReference type="EMBL" id="CAE2342781.1"/>
    </source>
</evidence>
<evidence type="ECO:0000256" key="6">
    <source>
        <dbReference type="SAM" id="MobiDB-lite"/>
    </source>
</evidence>
<dbReference type="InterPro" id="IPR011989">
    <property type="entry name" value="ARM-like"/>
</dbReference>
<name>A0A7S4PRU3_GUITH</name>
<dbReference type="InterPro" id="IPR036020">
    <property type="entry name" value="WW_dom_sf"/>
</dbReference>
<evidence type="ECO:0000259" key="7">
    <source>
        <dbReference type="PROSITE" id="PS50020"/>
    </source>
</evidence>
<gene>
    <name evidence="9" type="ORF">GTHE00462_LOCUS40645</name>
</gene>
<feature type="region of interest" description="Disordered" evidence="6">
    <location>
        <begin position="1513"/>
        <end position="1549"/>
    </location>
</feature>
<dbReference type="PROSITE" id="PS50178">
    <property type="entry name" value="ZF_FYVE"/>
    <property type="match status" value="1"/>
</dbReference>
<dbReference type="SUPFAM" id="SSF57903">
    <property type="entry name" value="FYVE/PHD zinc finger"/>
    <property type="match status" value="1"/>
</dbReference>
<dbReference type="PROSITE" id="PS50176">
    <property type="entry name" value="ARM_REPEAT"/>
    <property type="match status" value="1"/>
</dbReference>
<dbReference type="Gene3D" id="1.25.10.10">
    <property type="entry name" value="Leucine-rich Repeat Variant"/>
    <property type="match status" value="3"/>
</dbReference>
<feature type="region of interest" description="Disordered" evidence="6">
    <location>
        <begin position="65"/>
        <end position="87"/>
    </location>
</feature>
<dbReference type="SUPFAM" id="SSF51045">
    <property type="entry name" value="WW domain"/>
    <property type="match status" value="2"/>
</dbReference>
<evidence type="ECO:0000256" key="2">
    <source>
        <dbReference type="ARBA" id="ARBA00022771"/>
    </source>
</evidence>
<reference evidence="9" key="1">
    <citation type="submission" date="2021-01" db="EMBL/GenBank/DDBJ databases">
        <authorList>
            <person name="Corre E."/>
            <person name="Pelletier E."/>
            <person name="Niang G."/>
            <person name="Scheremetjew M."/>
            <person name="Finn R."/>
            <person name="Kale V."/>
            <person name="Holt S."/>
            <person name="Cochrane G."/>
            <person name="Meng A."/>
            <person name="Brown T."/>
            <person name="Cohen L."/>
        </authorList>
    </citation>
    <scope>NUCLEOTIDE SEQUENCE</scope>
    <source>
        <strain evidence="9">CCMP 2712</strain>
    </source>
</reference>
<keyword evidence="3" id="KW-0862">Zinc</keyword>
<feature type="compositionally biased region" description="Basic and acidic residues" evidence="6">
    <location>
        <begin position="1740"/>
        <end position="1755"/>
    </location>
</feature>
<feature type="region of interest" description="Disordered" evidence="6">
    <location>
        <begin position="1632"/>
        <end position="1677"/>
    </location>
</feature>
<evidence type="ECO:0000256" key="1">
    <source>
        <dbReference type="ARBA" id="ARBA00022723"/>
    </source>
</evidence>
<feature type="region of interest" description="Disordered" evidence="6">
    <location>
        <begin position="1422"/>
        <end position="1458"/>
    </location>
</feature>
<dbReference type="InterPro" id="IPR017455">
    <property type="entry name" value="Znf_FYVE-rel"/>
</dbReference>
<feature type="domain" description="WW" evidence="7">
    <location>
        <begin position="1477"/>
        <end position="1511"/>
    </location>
</feature>